<keyword evidence="2" id="KW-0408">Iron</keyword>
<name>E6PUY4_9ZZZZ</name>
<evidence type="ECO:0000256" key="2">
    <source>
        <dbReference type="ARBA" id="ARBA00023004"/>
    </source>
</evidence>
<feature type="domain" description="Radical SAM core" evidence="5">
    <location>
        <begin position="54"/>
        <end position="291"/>
    </location>
</feature>
<dbReference type="PANTHER" id="PTHR43432:SF3">
    <property type="entry name" value="SLR0285 PROTEIN"/>
    <property type="match status" value="1"/>
</dbReference>
<dbReference type="NCBIfam" id="NF033668">
    <property type="entry name" value="rSAM_PA0069"/>
    <property type="match status" value="1"/>
</dbReference>
<evidence type="ECO:0000259" key="5">
    <source>
        <dbReference type="PROSITE" id="PS51918"/>
    </source>
</evidence>
<sequence>MPIAHRFEHNARDAFDDGWGTLDEDALARGEAPPPAATVTHEQARSLLTRNSSPDIPFTRSLNPYRGCEHGCIYCYARPTHAYLDLSPGLDFETRLVAKINAASVLERELARPGHQASSIAIGSITDAYQPIERELRITRAVLQVLGDCAHPYAIITKSAGVLRDLDLIAPAAQAGRAWVSVSITTLDAPLARILEPRAAAPQRRLEVVRRLALAGVPVGVNVAPIIPFINDGEIETIIQAAVEAGARSIHHTVLRLPWEVAPLFRQWLEVHVPERAARVMARVQDLHGIVPAQRAAHHGRPGRDYDASFGQRMHGTGPWADLIRQRIAKASVRAGLRAGGLTALDCSAFRPPCRVRAVDARQGMLF</sequence>
<gene>
    <name evidence="6" type="ORF">CARN2_4223</name>
</gene>
<protein>
    <recommendedName>
        <fullName evidence="5">Radical SAM core domain-containing protein</fullName>
    </recommendedName>
</protein>
<dbReference type="GO" id="GO:0003824">
    <property type="term" value="F:catalytic activity"/>
    <property type="evidence" value="ECO:0007669"/>
    <property type="project" value="InterPro"/>
</dbReference>
<dbReference type="SFLD" id="SFLDG01084">
    <property type="entry name" value="Uncharacterised_Radical_SAM_Su"/>
    <property type="match status" value="1"/>
</dbReference>
<accession>E6PUY4</accession>
<keyword evidence="1" id="KW-0479">Metal-binding</keyword>
<reference evidence="6" key="1">
    <citation type="submission" date="2009-10" db="EMBL/GenBank/DDBJ databases">
        <title>Diversity of trophic interactions inside an arsenic-rich microbial ecosystem.</title>
        <authorList>
            <person name="Bertin P.N."/>
            <person name="Heinrich-Salmeron A."/>
            <person name="Pelletier E."/>
            <person name="Goulhen-Chollet F."/>
            <person name="Arsene-Ploetze F."/>
            <person name="Gallien S."/>
            <person name="Calteau A."/>
            <person name="Vallenet D."/>
            <person name="Casiot C."/>
            <person name="Chane-Woon-Ming B."/>
            <person name="Giloteaux L."/>
            <person name="Barakat M."/>
            <person name="Bonnefoy V."/>
            <person name="Bruneel O."/>
            <person name="Chandler M."/>
            <person name="Cleiss J."/>
            <person name="Duran R."/>
            <person name="Elbaz-Poulichet F."/>
            <person name="Fonknechten N."/>
            <person name="Lauga B."/>
            <person name="Mornico D."/>
            <person name="Ortet P."/>
            <person name="Schaeffer C."/>
            <person name="Siguier P."/>
            <person name="Alexander Thil Smith A."/>
            <person name="Van Dorsselaer A."/>
            <person name="Weissenbach J."/>
            <person name="Medigue C."/>
            <person name="Le Paslier D."/>
        </authorList>
    </citation>
    <scope>NUCLEOTIDE SEQUENCE</scope>
</reference>
<dbReference type="AlphaFoldDB" id="E6PUY4"/>
<dbReference type="InterPro" id="IPR040086">
    <property type="entry name" value="MJ0683-like"/>
</dbReference>
<organism evidence="6">
    <name type="scientific">mine drainage metagenome</name>
    <dbReference type="NCBI Taxonomy" id="410659"/>
    <lineage>
        <taxon>unclassified sequences</taxon>
        <taxon>metagenomes</taxon>
        <taxon>ecological metagenomes</taxon>
    </lineage>
</organism>
<dbReference type="Pfam" id="PF04055">
    <property type="entry name" value="Radical_SAM"/>
    <property type="match status" value="1"/>
</dbReference>
<dbReference type="CDD" id="cd01335">
    <property type="entry name" value="Radical_SAM"/>
    <property type="match status" value="1"/>
</dbReference>
<dbReference type="GO" id="GO:0051536">
    <property type="term" value="F:iron-sulfur cluster binding"/>
    <property type="evidence" value="ECO:0007669"/>
    <property type="project" value="UniProtKB-KW"/>
</dbReference>
<dbReference type="InterPro" id="IPR006638">
    <property type="entry name" value="Elp3/MiaA/NifB-like_rSAM"/>
</dbReference>
<dbReference type="InterPro" id="IPR007197">
    <property type="entry name" value="rSAM"/>
</dbReference>
<evidence type="ECO:0000256" key="3">
    <source>
        <dbReference type="ARBA" id="ARBA00023014"/>
    </source>
</evidence>
<dbReference type="Gene3D" id="3.80.30.30">
    <property type="match status" value="1"/>
</dbReference>
<comment type="caution">
    <text evidence="6">The sequence shown here is derived from an EMBL/GenBank/DDBJ whole genome shotgun (WGS) entry which is preliminary data.</text>
</comment>
<dbReference type="GO" id="GO:0046872">
    <property type="term" value="F:metal ion binding"/>
    <property type="evidence" value="ECO:0007669"/>
    <property type="project" value="UniProtKB-KW"/>
</dbReference>
<dbReference type="SUPFAM" id="SSF102114">
    <property type="entry name" value="Radical SAM enzymes"/>
    <property type="match status" value="1"/>
</dbReference>
<dbReference type="PANTHER" id="PTHR43432">
    <property type="entry name" value="SLR0285 PROTEIN"/>
    <property type="match status" value="1"/>
</dbReference>
<evidence type="ECO:0000256" key="4">
    <source>
        <dbReference type="SAM" id="MobiDB-lite"/>
    </source>
</evidence>
<dbReference type="InterPro" id="IPR058240">
    <property type="entry name" value="rSAM_sf"/>
</dbReference>
<dbReference type="EMBL" id="CABM01000060">
    <property type="protein sequence ID" value="CBH98741.1"/>
    <property type="molecule type" value="Genomic_DNA"/>
</dbReference>
<dbReference type="SMART" id="SM00729">
    <property type="entry name" value="Elp3"/>
    <property type="match status" value="1"/>
</dbReference>
<keyword evidence="3" id="KW-0411">Iron-sulfur</keyword>
<dbReference type="PROSITE" id="PS51918">
    <property type="entry name" value="RADICAL_SAM"/>
    <property type="match status" value="1"/>
</dbReference>
<evidence type="ECO:0000313" key="6">
    <source>
        <dbReference type="EMBL" id="CBH98741.1"/>
    </source>
</evidence>
<evidence type="ECO:0000256" key="1">
    <source>
        <dbReference type="ARBA" id="ARBA00022723"/>
    </source>
</evidence>
<feature type="region of interest" description="Disordered" evidence="4">
    <location>
        <begin position="25"/>
        <end position="51"/>
    </location>
</feature>
<dbReference type="SFLD" id="SFLDS00029">
    <property type="entry name" value="Radical_SAM"/>
    <property type="match status" value="1"/>
</dbReference>
<proteinExistence type="predicted"/>